<evidence type="ECO:0000313" key="1">
    <source>
        <dbReference type="EMBL" id="CAG6734586.1"/>
    </source>
</evidence>
<name>A0A8D8YUC8_9HEMI</name>
<organism evidence="1">
    <name type="scientific">Cacopsylla melanoneura</name>
    <dbReference type="NCBI Taxonomy" id="428564"/>
    <lineage>
        <taxon>Eukaryota</taxon>
        <taxon>Metazoa</taxon>
        <taxon>Ecdysozoa</taxon>
        <taxon>Arthropoda</taxon>
        <taxon>Hexapoda</taxon>
        <taxon>Insecta</taxon>
        <taxon>Pterygota</taxon>
        <taxon>Neoptera</taxon>
        <taxon>Paraneoptera</taxon>
        <taxon>Hemiptera</taxon>
        <taxon>Sternorrhyncha</taxon>
        <taxon>Psylloidea</taxon>
        <taxon>Psyllidae</taxon>
        <taxon>Psyllinae</taxon>
        <taxon>Cacopsylla</taxon>
    </lineage>
</organism>
<accession>A0A8D8YUC8</accession>
<reference evidence="1" key="1">
    <citation type="submission" date="2021-05" db="EMBL/GenBank/DDBJ databases">
        <authorList>
            <person name="Alioto T."/>
            <person name="Alioto T."/>
            <person name="Gomez Garrido J."/>
        </authorList>
    </citation>
    <scope>NUCLEOTIDE SEQUENCE</scope>
</reference>
<dbReference type="AlphaFoldDB" id="A0A8D8YUC8"/>
<dbReference type="EMBL" id="HBUF01393138">
    <property type="protein sequence ID" value="CAG6734586.1"/>
    <property type="molecule type" value="Transcribed_RNA"/>
</dbReference>
<protein>
    <submittedName>
        <fullName evidence="1">Uncharacterized protein</fullName>
    </submittedName>
</protein>
<sequence length="127" mass="14512">MVPAGINKFKMPSMYLKMVPMYLKMVLRRIQNILMENRCDLLMTNILESKPAEKRKTKDTKIETLCPIIIETELSIIVIGIEMLKSVIETELSIMVIGIEMLKSVIETELSIVVIGIEMLKSVIEIE</sequence>
<proteinExistence type="predicted"/>